<evidence type="ECO:0000313" key="4">
    <source>
        <dbReference type="Proteomes" id="UP001396898"/>
    </source>
</evidence>
<dbReference type="Proteomes" id="UP001396898">
    <property type="component" value="Unassembled WGS sequence"/>
</dbReference>
<keyword evidence="4" id="KW-1185">Reference proteome</keyword>
<evidence type="ECO:0000259" key="2">
    <source>
        <dbReference type="Pfam" id="PF20150"/>
    </source>
</evidence>
<name>A0ABR1RJE9_9PEZI</name>
<organism evidence="3 4">
    <name type="scientific">Apiospora marii</name>
    <dbReference type="NCBI Taxonomy" id="335849"/>
    <lineage>
        <taxon>Eukaryota</taxon>
        <taxon>Fungi</taxon>
        <taxon>Dikarya</taxon>
        <taxon>Ascomycota</taxon>
        <taxon>Pezizomycotina</taxon>
        <taxon>Sordariomycetes</taxon>
        <taxon>Xylariomycetidae</taxon>
        <taxon>Amphisphaeriales</taxon>
        <taxon>Apiosporaceae</taxon>
        <taxon>Apiospora</taxon>
    </lineage>
</organism>
<protein>
    <recommendedName>
        <fullName evidence="2">2EXR domain-containing protein</fullName>
    </recommendedName>
</protein>
<feature type="domain" description="2EXR" evidence="2">
    <location>
        <begin position="4"/>
        <end position="70"/>
    </location>
</feature>
<dbReference type="EMBL" id="JAQQWI010000013">
    <property type="protein sequence ID" value="KAK8013382.1"/>
    <property type="molecule type" value="Genomic_DNA"/>
</dbReference>
<dbReference type="InterPro" id="IPR045518">
    <property type="entry name" value="2EXR"/>
</dbReference>
<gene>
    <name evidence="3" type="ORF">PG991_008975</name>
</gene>
<feature type="compositionally biased region" description="Basic and acidic residues" evidence="1">
    <location>
        <begin position="99"/>
        <end position="114"/>
    </location>
</feature>
<sequence length="114" mass="13461">MAEFTLFSGFAPEIRRMIWRHALEEESSSRMVLVHRSSLRIMPSKSLISSIMHASQESRDCAREFYNVQVDVYALPPLKNAPVMEGFEEFIRQTYPDGDGDHELQDRENREYYW</sequence>
<feature type="region of interest" description="Disordered" evidence="1">
    <location>
        <begin position="95"/>
        <end position="114"/>
    </location>
</feature>
<evidence type="ECO:0000313" key="3">
    <source>
        <dbReference type="EMBL" id="KAK8013382.1"/>
    </source>
</evidence>
<accession>A0ABR1RJE9</accession>
<comment type="caution">
    <text evidence="3">The sequence shown here is derived from an EMBL/GenBank/DDBJ whole genome shotgun (WGS) entry which is preliminary data.</text>
</comment>
<reference evidence="3 4" key="1">
    <citation type="submission" date="2023-01" db="EMBL/GenBank/DDBJ databases">
        <title>Analysis of 21 Apiospora genomes using comparative genomics revels a genus with tremendous synthesis potential of carbohydrate active enzymes and secondary metabolites.</title>
        <authorList>
            <person name="Sorensen T."/>
        </authorList>
    </citation>
    <scope>NUCLEOTIDE SEQUENCE [LARGE SCALE GENOMIC DNA]</scope>
    <source>
        <strain evidence="3 4">CBS 20057</strain>
    </source>
</reference>
<evidence type="ECO:0000256" key="1">
    <source>
        <dbReference type="SAM" id="MobiDB-lite"/>
    </source>
</evidence>
<dbReference type="Pfam" id="PF20150">
    <property type="entry name" value="2EXR"/>
    <property type="match status" value="1"/>
</dbReference>
<proteinExistence type="predicted"/>